<dbReference type="RefSeq" id="YP_010800763.1">
    <property type="nucleotide sequence ID" value="NC_076905.1"/>
</dbReference>
<dbReference type="EMBL" id="MT844067">
    <property type="protein sequence ID" value="QOD40008.1"/>
    <property type="molecule type" value="Genomic_DNA"/>
</dbReference>
<name>A0AAE7MLB8_9BBAC</name>
<dbReference type="Proteomes" id="UP000829694">
    <property type="component" value="Segment"/>
</dbReference>
<dbReference type="KEGG" id="vg:80539409"/>
<gene>
    <name evidence="1" type="primary">Maph45</name>
    <name evidence="1" type="ORF">H4Q86_045</name>
</gene>
<reference evidence="1" key="1">
    <citation type="journal article" date="2020" name="Viruses">
        <title>Genome Analysis of a Novel Clade b Betabaculovirus Isolated from the Legume Pest Matsumuraeses phaseoli (Lepidoptera: Tortricidae).</title>
        <authorList>
            <person name="Shu R."/>
            <person name="Meng Q."/>
            <person name="Miao L."/>
            <person name="Liang H."/>
            <person name="Chen J."/>
            <person name="Xu Y."/>
            <person name="Cheng L."/>
            <person name="Jin W."/>
            <person name="Qin Q."/>
            <person name="Zhang H."/>
        </authorList>
    </citation>
    <scope>NUCLEOTIDE SEQUENCE</scope>
    <source>
        <strain evidence="1">IOZ01</strain>
    </source>
</reference>
<dbReference type="Pfam" id="PF07280">
    <property type="entry name" value="Ac110_PIF"/>
    <property type="match status" value="1"/>
</dbReference>
<dbReference type="GeneID" id="80539409"/>
<protein>
    <submittedName>
        <fullName evidence="1">Maph45</fullName>
    </submittedName>
</protein>
<proteinExistence type="predicted"/>
<evidence type="ECO:0000313" key="1">
    <source>
        <dbReference type="EMBL" id="QOD40008.1"/>
    </source>
</evidence>
<evidence type="ECO:0000313" key="2">
    <source>
        <dbReference type="Proteomes" id="UP000829694"/>
    </source>
</evidence>
<keyword evidence="2" id="KW-1185">Reference proteome</keyword>
<accession>A0AAE7MLB8</accession>
<organism evidence="1 2">
    <name type="scientific">Matsumuraeses phaseoli granulovirus</name>
    <dbReference type="NCBI Taxonomy" id="2760664"/>
    <lineage>
        <taxon>Viruses</taxon>
        <taxon>Viruses incertae sedis</taxon>
        <taxon>Naldaviricetes</taxon>
        <taxon>Lefavirales</taxon>
        <taxon>Baculoviridae</taxon>
        <taxon>Betabaculovirus</taxon>
        <taxon>Betabaculovirus maphaseoli</taxon>
    </lineage>
</organism>
<sequence length="50" mass="5983">MILIVIVAFFICIIFLYIIKLNRGQEVARILYEHKFIPQPLGKYVYKIKL</sequence>
<dbReference type="InterPro" id="IPR009903">
    <property type="entry name" value="AcMNPV_AC110"/>
</dbReference>